<organism evidence="3 4">
    <name type="scientific">Pilimelia anulata</name>
    <dbReference type="NCBI Taxonomy" id="53371"/>
    <lineage>
        <taxon>Bacteria</taxon>
        <taxon>Bacillati</taxon>
        <taxon>Actinomycetota</taxon>
        <taxon>Actinomycetes</taxon>
        <taxon>Micromonosporales</taxon>
        <taxon>Micromonosporaceae</taxon>
        <taxon>Pilimelia</taxon>
    </lineage>
</organism>
<evidence type="ECO:0000256" key="1">
    <source>
        <dbReference type="SAM" id="Coils"/>
    </source>
</evidence>
<gene>
    <name evidence="3" type="ORF">GCM10010123_22680</name>
</gene>
<sequence length="99" mass="10615">MTRPRKDTPEAVARTEAVAASPLGRLDSARRALADAERDQAAAGEAIAHLTEQLAVATARWDAAVARSAEIRADMPRLRSAAADDPEARGWLHDARFGQ</sequence>
<feature type="compositionally biased region" description="Basic and acidic residues" evidence="2">
    <location>
        <begin position="86"/>
        <end position="99"/>
    </location>
</feature>
<dbReference type="AlphaFoldDB" id="A0A8J3FCM6"/>
<reference evidence="3" key="2">
    <citation type="submission" date="2020-09" db="EMBL/GenBank/DDBJ databases">
        <authorList>
            <person name="Sun Q."/>
            <person name="Ohkuma M."/>
        </authorList>
    </citation>
    <scope>NUCLEOTIDE SEQUENCE</scope>
    <source>
        <strain evidence="3">JCM 3090</strain>
    </source>
</reference>
<evidence type="ECO:0000313" key="3">
    <source>
        <dbReference type="EMBL" id="GGJ92313.1"/>
    </source>
</evidence>
<feature type="region of interest" description="Disordered" evidence="2">
    <location>
        <begin position="79"/>
        <end position="99"/>
    </location>
</feature>
<comment type="caution">
    <text evidence="3">The sequence shown here is derived from an EMBL/GenBank/DDBJ whole genome shotgun (WGS) entry which is preliminary data.</text>
</comment>
<name>A0A8J3FCM6_9ACTN</name>
<dbReference type="EMBL" id="BMQB01000004">
    <property type="protein sequence ID" value="GGJ92313.1"/>
    <property type="molecule type" value="Genomic_DNA"/>
</dbReference>
<protein>
    <submittedName>
        <fullName evidence="3">Uncharacterized protein</fullName>
    </submittedName>
</protein>
<evidence type="ECO:0000256" key="2">
    <source>
        <dbReference type="SAM" id="MobiDB-lite"/>
    </source>
</evidence>
<feature type="coiled-coil region" evidence="1">
    <location>
        <begin position="26"/>
        <end position="53"/>
    </location>
</feature>
<keyword evidence="4" id="KW-1185">Reference proteome</keyword>
<reference evidence="3" key="1">
    <citation type="journal article" date="2014" name="Int. J. Syst. Evol. Microbiol.">
        <title>Complete genome sequence of Corynebacterium casei LMG S-19264T (=DSM 44701T), isolated from a smear-ripened cheese.</title>
        <authorList>
            <consortium name="US DOE Joint Genome Institute (JGI-PGF)"/>
            <person name="Walter F."/>
            <person name="Albersmeier A."/>
            <person name="Kalinowski J."/>
            <person name="Ruckert C."/>
        </authorList>
    </citation>
    <scope>NUCLEOTIDE SEQUENCE</scope>
    <source>
        <strain evidence="3">JCM 3090</strain>
    </source>
</reference>
<keyword evidence="1" id="KW-0175">Coiled coil</keyword>
<dbReference type="Proteomes" id="UP000649739">
    <property type="component" value="Unassembled WGS sequence"/>
</dbReference>
<accession>A0A8J3FCM6</accession>
<evidence type="ECO:0000313" key="4">
    <source>
        <dbReference type="Proteomes" id="UP000649739"/>
    </source>
</evidence>
<proteinExistence type="predicted"/>
<dbReference type="RefSeq" id="WP_189170049.1">
    <property type="nucleotide sequence ID" value="NZ_BMQB01000004.1"/>
</dbReference>